<name>A0A2K8KML4_9GAMM</name>
<dbReference type="InterPro" id="IPR045857">
    <property type="entry name" value="O16G_dom_2"/>
</dbReference>
<organism evidence="5 6">
    <name type="scientific">Reinekea forsetii</name>
    <dbReference type="NCBI Taxonomy" id="1336806"/>
    <lineage>
        <taxon>Bacteria</taxon>
        <taxon>Pseudomonadati</taxon>
        <taxon>Pseudomonadota</taxon>
        <taxon>Gammaproteobacteria</taxon>
        <taxon>Oceanospirillales</taxon>
        <taxon>Saccharospirillaceae</taxon>
        <taxon>Reinekea</taxon>
    </lineage>
</organism>
<dbReference type="SMART" id="SM00642">
    <property type="entry name" value="Aamy"/>
    <property type="match status" value="1"/>
</dbReference>
<proteinExistence type="inferred from homology"/>
<dbReference type="Pfam" id="PF02806">
    <property type="entry name" value="Alpha-amylase_C"/>
    <property type="match status" value="1"/>
</dbReference>
<dbReference type="RefSeq" id="WP_100256327.1">
    <property type="nucleotide sequence ID" value="NZ_CP011797.1"/>
</dbReference>
<dbReference type="InterPro" id="IPR006047">
    <property type="entry name" value="GH13_cat_dom"/>
</dbReference>
<dbReference type="SUPFAM" id="SSF51011">
    <property type="entry name" value="Glycosyl hydrolase domain"/>
    <property type="match status" value="1"/>
</dbReference>
<evidence type="ECO:0000256" key="1">
    <source>
        <dbReference type="ARBA" id="ARBA00008061"/>
    </source>
</evidence>
<dbReference type="InterPro" id="IPR013780">
    <property type="entry name" value="Glyco_hydro_b"/>
</dbReference>
<feature type="domain" description="Glycosyl hydrolase family 13 catalytic" evidence="4">
    <location>
        <begin position="18"/>
        <end position="423"/>
    </location>
</feature>
<evidence type="ECO:0000256" key="3">
    <source>
        <dbReference type="ARBA" id="ARBA00023295"/>
    </source>
</evidence>
<dbReference type="Gene3D" id="2.60.40.1180">
    <property type="entry name" value="Golgi alpha-mannosidase II"/>
    <property type="match status" value="1"/>
</dbReference>
<dbReference type="GO" id="GO:0009313">
    <property type="term" value="P:oligosaccharide catabolic process"/>
    <property type="evidence" value="ECO:0007669"/>
    <property type="project" value="TreeGrafter"/>
</dbReference>
<dbReference type="PANTHER" id="PTHR10357">
    <property type="entry name" value="ALPHA-AMYLASE FAMILY MEMBER"/>
    <property type="match status" value="1"/>
</dbReference>
<dbReference type="InterPro" id="IPR017853">
    <property type="entry name" value="GH"/>
</dbReference>
<dbReference type="InterPro" id="IPR006048">
    <property type="entry name" value="A-amylase/branching_C"/>
</dbReference>
<accession>A0A2K8KML4</accession>
<dbReference type="EMBL" id="CP011797">
    <property type="protein sequence ID" value="ATX75952.1"/>
    <property type="molecule type" value="Genomic_DNA"/>
</dbReference>
<dbReference type="GO" id="GO:0043169">
    <property type="term" value="F:cation binding"/>
    <property type="evidence" value="ECO:0007669"/>
    <property type="project" value="InterPro"/>
</dbReference>
<dbReference type="PANTHER" id="PTHR10357:SF179">
    <property type="entry name" value="NEUTRAL AND BASIC AMINO ACID TRANSPORT PROTEIN RBAT"/>
    <property type="match status" value="1"/>
</dbReference>
<keyword evidence="3" id="KW-0326">Glycosidase</keyword>
<dbReference type="FunFam" id="3.90.400.10:FF:000002">
    <property type="entry name" value="Sucrose isomerase"/>
    <property type="match status" value="1"/>
</dbReference>
<dbReference type="FunFam" id="3.20.20.80:FF:000064">
    <property type="entry name" value="Oligo-1,6-glucosidase"/>
    <property type="match status" value="1"/>
</dbReference>
<sequence>MNPAIIQRQWWHNAVVYQIYPRSFNDSNGDGIGDIPGIIAKLDHIKQLGAKIIWLSPVFQSPMDDNGYDISDYCAIAPEFGTMADMDRLIAQAAQRGIKIVMDLVVNHTSDQHPWFIESKSSIDNPKRDWYIWKDAKADGSEPNNWESFFTPKAWEFDVSSEQYYLHLFSEKQPDLNWANPEVRDAIYQMMHFWLKKGLGGFRMDVINMIGKPADYPDASIFDQGVAGWEHWANNGLCHQYLREMHDQVLQHYDVLTVGETPFTTPLDGQFYSNPARNELSMIFHFEHVSIDREEHNAVKKDFNLVEYKAIMNKWQTQLQGKGWNSLYWSNHDQPRPVSRYGDDSDALRNRSAKMLGTVLHMMSGTPYVYQGEELAMTNKTFHAIDEFNDLMAKFHYQKMIARGISETQAMDYLNTFSRDHARVPMQWNAEQYAGFSTTEPWLAVNPNYPNINAEVSYADPDSVFYHYQNLIKLRESEAYGDVLVYGQFELIDPEDAEVFAYSRTFGNKKILVIANFTGAALTRHYQAAVQQQVVNNYSDQVEQVQSVLLQPYQALVLDISSD</sequence>
<protein>
    <submittedName>
        <fullName evidence="5">Oligo-1,6-glucosidase, GH13 family</fullName>
    </submittedName>
</protein>
<dbReference type="KEGG" id="rfo:REIFOR_00784"/>
<dbReference type="Pfam" id="PF00128">
    <property type="entry name" value="Alpha-amylase"/>
    <property type="match status" value="1"/>
</dbReference>
<keyword evidence="2" id="KW-0378">Hydrolase</keyword>
<dbReference type="Gene3D" id="3.90.400.10">
    <property type="entry name" value="Oligo-1,6-glucosidase, Domain 2"/>
    <property type="match status" value="1"/>
</dbReference>
<dbReference type="Gene3D" id="3.20.20.80">
    <property type="entry name" value="Glycosidases"/>
    <property type="match status" value="1"/>
</dbReference>
<dbReference type="SUPFAM" id="SSF51445">
    <property type="entry name" value="(Trans)glycosidases"/>
    <property type="match status" value="1"/>
</dbReference>
<dbReference type="NCBIfam" id="NF008183">
    <property type="entry name" value="PRK10933.1"/>
    <property type="match status" value="1"/>
</dbReference>
<gene>
    <name evidence="5" type="ORF">REIFOR_00784</name>
</gene>
<dbReference type="GO" id="GO:0004556">
    <property type="term" value="F:alpha-amylase activity"/>
    <property type="evidence" value="ECO:0007669"/>
    <property type="project" value="TreeGrafter"/>
</dbReference>
<dbReference type="OrthoDB" id="9805159at2"/>
<dbReference type="CDD" id="cd11333">
    <property type="entry name" value="AmyAc_SI_OligoGlu_DGase"/>
    <property type="match status" value="1"/>
</dbReference>
<comment type="similarity">
    <text evidence="1">Belongs to the glycosyl hydrolase 13 family.</text>
</comment>
<keyword evidence="6" id="KW-1185">Reference proteome</keyword>
<evidence type="ECO:0000313" key="6">
    <source>
        <dbReference type="Proteomes" id="UP000229757"/>
    </source>
</evidence>
<reference evidence="5 6" key="1">
    <citation type="journal article" date="2017" name="Environ. Microbiol.">
        <title>Genomic and physiological analyses of 'Reinekea forsetii' reveal a versatile opportunistic lifestyle during spring algae blooms.</title>
        <authorList>
            <person name="Avci B."/>
            <person name="Hahnke R.L."/>
            <person name="Chafee M."/>
            <person name="Fischer T."/>
            <person name="Gruber-Vodicka H."/>
            <person name="Tegetmeyer H.E."/>
            <person name="Harder J."/>
            <person name="Fuchs B.M."/>
            <person name="Amann R.I."/>
            <person name="Teeling H."/>
        </authorList>
    </citation>
    <scope>NUCLEOTIDE SEQUENCE [LARGE SCALE GENOMIC DNA]</scope>
    <source>
        <strain evidence="5 6">Hel1_31_D35</strain>
    </source>
</reference>
<dbReference type="FunFam" id="2.60.40.1180:FF:000007">
    <property type="entry name" value="Sucrose isomerase"/>
    <property type="match status" value="1"/>
</dbReference>
<evidence type="ECO:0000259" key="4">
    <source>
        <dbReference type="SMART" id="SM00642"/>
    </source>
</evidence>
<dbReference type="AlphaFoldDB" id="A0A2K8KML4"/>
<evidence type="ECO:0000313" key="5">
    <source>
        <dbReference type="EMBL" id="ATX75952.1"/>
    </source>
</evidence>
<dbReference type="Proteomes" id="UP000229757">
    <property type="component" value="Chromosome"/>
</dbReference>
<evidence type="ECO:0000256" key="2">
    <source>
        <dbReference type="ARBA" id="ARBA00022801"/>
    </source>
</evidence>